<gene>
    <name evidence="2" type="ordered locus">MTR_6g037490</name>
</gene>
<proteinExistence type="predicted"/>
<accession>A0A072U842</accession>
<feature type="compositionally biased region" description="Polar residues" evidence="1">
    <location>
        <begin position="42"/>
        <end position="59"/>
    </location>
</feature>
<reference evidence="2 4" key="1">
    <citation type="journal article" date="2011" name="Nature">
        <title>The Medicago genome provides insight into the evolution of rhizobial symbioses.</title>
        <authorList>
            <person name="Young N.D."/>
            <person name="Debelle F."/>
            <person name="Oldroyd G.E."/>
            <person name="Geurts R."/>
            <person name="Cannon S.B."/>
            <person name="Udvardi M.K."/>
            <person name="Benedito V.A."/>
            <person name="Mayer K.F."/>
            <person name="Gouzy J."/>
            <person name="Schoof H."/>
            <person name="Van de Peer Y."/>
            <person name="Proost S."/>
            <person name="Cook D.R."/>
            <person name="Meyers B.C."/>
            <person name="Spannagl M."/>
            <person name="Cheung F."/>
            <person name="De Mita S."/>
            <person name="Krishnakumar V."/>
            <person name="Gundlach H."/>
            <person name="Zhou S."/>
            <person name="Mudge J."/>
            <person name="Bharti A.K."/>
            <person name="Murray J.D."/>
            <person name="Naoumkina M.A."/>
            <person name="Rosen B."/>
            <person name="Silverstein K.A."/>
            <person name="Tang H."/>
            <person name="Rombauts S."/>
            <person name="Zhao P.X."/>
            <person name="Zhou P."/>
            <person name="Barbe V."/>
            <person name="Bardou P."/>
            <person name="Bechner M."/>
            <person name="Bellec A."/>
            <person name="Berger A."/>
            <person name="Berges H."/>
            <person name="Bidwell S."/>
            <person name="Bisseling T."/>
            <person name="Choisne N."/>
            <person name="Couloux A."/>
            <person name="Denny R."/>
            <person name="Deshpande S."/>
            <person name="Dai X."/>
            <person name="Doyle J.J."/>
            <person name="Dudez A.M."/>
            <person name="Farmer A.D."/>
            <person name="Fouteau S."/>
            <person name="Franken C."/>
            <person name="Gibelin C."/>
            <person name="Gish J."/>
            <person name="Goldstein S."/>
            <person name="Gonzalez A.J."/>
            <person name="Green P.J."/>
            <person name="Hallab A."/>
            <person name="Hartog M."/>
            <person name="Hua A."/>
            <person name="Humphray S.J."/>
            <person name="Jeong D.H."/>
            <person name="Jing Y."/>
            <person name="Jocker A."/>
            <person name="Kenton S.M."/>
            <person name="Kim D.J."/>
            <person name="Klee K."/>
            <person name="Lai H."/>
            <person name="Lang C."/>
            <person name="Lin S."/>
            <person name="Macmil S.L."/>
            <person name="Magdelenat G."/>
            <person name="Matthews L."/>
            <person name="McCorrison J."/>
            <person name="Monaghan E.L."/>
            <person name="Mun J.H."/>
            <person name="Najar F.Z."/>
            <person name="Nicholson C."/>
            <person name="Noirot C."/>
            <person name="O'Bleness M."/>
            <person name="Paule C.R."/>
            <person name="Poulain J."/>
            <person name="Prion F."/>
            <person name="Qin B."/>
            <person name="Qu C."/>
            <person name="Retzel E.F."/>
            <person name="Riddle C."/>
            <person name="Sallet E."/>
            <person name="Samain S."/>
            <person name="Samson N."/>
            <person name="Sanders I."/>
            <person name="Saurat O."/>
            <person name="Scarpelli C."/>
            <person name="Schiex T."/>
            <person name="Segurens B."/>
            <person name="Severin A.J."/>
            <person name="Sherrier D.J."/>
            <person name="Shi R."/>
            <person name="Sims S."/>
            <person name="Singer S.R."/>
            <person name="Sinharoy S."/>
            <person name="Sterck L."/>
            <person name="Viollet A."/>
            <person name="Wang B.B."/>
            <person name="Wang K."/>
            <person name="Wang M."/>
            <person name="Wang X."/>
            <person name="Warfsmann J."/>
            <person name="Weissenbach J."/>
            <person name="White D.D."/>
            <person name="White J.D."/>
            <person name="Wiley G.B."/>
            <person name="Wincker P."/>
            <person name="Xing Y."/>
            <person name="Yang L."/>
            <person name="Yao Z."/>
            <person name="Ying F."/>
            <person name="Zhai J."/>
            <person name="Zhou L."/>
            <person name="Zuber A."/>
            <person name="Denarie J."/>
            <person name="Dixon R.A."/>
            <person name="May G.D."/>
            <person name="Schwartz D.C."/>
            <person name="Rogers J."/>
            <person name="Quetier F."/>
            <person name="Town C.D."/>
            <person name="Roe B.A."/>
        </authorList>
    </citation>
    <scope>NUCLEOTIDE SEQUENCE [LARGE SCALE GENOMIC DNA]</scope>
    <source>
        <strain evidence="2">A17</strain>
        <strain evidence="3 4">cv. Jemalong A17</strain>
    </source>
</reference>
<sequence length="149" mass="17005">MHHKKIPVLKQKKRFVEGNQIWKGKIYARRNNDEVVEDNIPQISQESKPSESQPTQTAKSLFDPNSLYTDLDVPIELRKQYPDLNVSIAFRKPGRPCTRHPLSIFASYSNLSPSFAAFTANLSSVKIYRVIYAIVLSEVKATKFTLVHS</sequence>
<evidence type="ECO:0000313" key="4">
    <source>
        <dbReference type="Proteomes" id="UP000002051"/>
    </source>
</evidence>
<keyword evidence="4" id="KW-1185">Reference proteome</keyword>
<name>A0A072U842_MEDTR</name>
<reference evidence="3" key="3">
    <citation type="submission" date="2015-04" db="UniProtKB">
        <authorList>
            <consortium name="EnsemblPlants"/>
        </authorList>
    </citation>
    <scope>IDENTIFICATION</scope>
    <source>
        <strain evidence="3">cv. Jemalong A17</strain>
    </source>
</reference>
<evidence type="ECO:0000313" key="3">
    <source>
        <dbReference type="EnsemblPlants" id="KEH25904"/>
    </source>
</evidence>
<dbReference type="EMBL" id="CM001222">
    <property type="protein sequence ID" value="KEH25904.1"/>
    <property type="molecule type" value="Genomic_DNA"/>
</dbReference>
<dbReference type="HOGENOM" id="CLU_1752467_0_0_1"/>
<dbReference type="AlphaFoldDB" id="A0A072U842"/>
<dbReference type="Proteomes" id="UP000002051">
    <property type="component" value="Chromosome 6"/>
</dbReference>
<protein>
    <submittedName>
        <fullName evidence="2 3">Uncharacterized protein</fullName>
    </submittedName>
</protein>
<organism evidence="2 4">
    <name type="scientific">Medicago truncatula</name>
    <name type="common">Barrel medic</name>
    <name type="synonym">Medicago tribuloides</name>
    <dbReference type="NCBI Taxonomy" id="3880"/>
    <lineage>
        <taxon>Eukaryota</taxon>
        <taxon>Viridiplantae</taxon>
        <taxon>Streptophyta</taxon>
        <taxon>Embryophyta</taxon>
        <taxon>Tracheophyta</taxon>
        <taxon>Spermatophyta</taxon>
        <taxon>Magnoliopsida</taxon>
        <taxon>eudicotyledons</taxon>
        <taxon>Gunneridae</taxon>
        <taxon>Pentapetalae</taxon>
        <taxon>rosids</taxon>
        <taxon>fabids</taxon>
        <taxon>Fabales</taxon>
        <taxon>Fabaceae</taxon>
        <taxon>Papilionoideae</taxon>
        <taxon>50 kb inversion clade</taxon>
        <taxon>NPAAA clade</taxon>
        <taxon>Hologalegina</taxon>
        <taxon>IRL clade</taxon>
        <taxon>Trifolieae</taxon>
        <taxon>Medicago</taxon>
    </lineage>
</organism>
<evidence type="ECO:0000256" key="1">
    <source>
        <dbReference type="SAM" id="MobiDB-lite"/>
    </source>
</evidence>
<reference evidence="2 4" key="2">
    <citation type="journal article" date="2014" name="BMC Genomics">
        <title>An improved genome release (version Mt4.0) for the model legume Medicago truncatula.</title>
        <authorList>
            <person name="Tang H."/>
            <person name="Krishnakumar V."/>
            <person name="Bidwell S."/>
            <person name="Rosen B."/>
            <person name="Chan A."/>
            <person name="Zhou S."/>
            <person name="Gentzbittel L."/>
            <person name="Childs K.L."/>
            <person name="Yandell M."/>
            <person name="Gundlach H."/>
            <person name="Mayer K.F."/>
            <person name="Schwartz D.C."/>
            <person name="Town C.D."/>
        </authorList>
    </citation>
    <scope>GENOME REANNOTATION</scope>
    <source>
        <strain evidence="2">A17</strain>
        <strain evidence="3 4">cv. Jemalong A17</strain>
    </source>
</reference>
<dbReference type="EnsemblPlants" id="KEH25904">
    <property type="protein sequence ID" value="KEH25904"/>
    <property type="gene ID" value="MTR_6g037490"/>
</dbReference>
<evidence type="ECO:0000313" key="2">
    <source>
        <dbReference type="EMBL" id="KEH25904.1"/>
    </source>
</evidence>
<feature type="region of interest" description="Disordered" evidence="1">
    <location>
        <begin position="42"/>
        <end position="62"/>
    </location>
</feature>